<dbReference type="GO" id="GO:0016020">
    <property type="term" value="C:membrane"/>
    <property type="evidence" value="ECO:0007669"/>
    <property type="project" value="InterPro"/>
</dbReference>
<feature type="transmembrane region" description="Helical" evidence="1">
    <location>
        <begin position="55"/>
        <end position="75"/>
    </location>
</feature>
<keyword evidence="1" id="KW-0812">Transmembrane</keyword>
<dbReference type="EMBL" id="NAAD01000013">
    <property type="protein sequence ID" value="ORJ59069.1"/>
    <property type="molecule type" value="Genomic_DNA"/>
</dbReference>
<comment type="caution">
    <text evidence="2">The sequence shown here is derived from an EMBL/GenBank/DDBJ whole genome shotgun (WGS) entry which is preliminary data.</text>
</comment>
<dbReference type="OrthoDB" id="9802842at2"/>
<dbReference type="Proteomes" id="UP000193136">
    <property type="component" value="Unassembled WGS sequence"/>
</dbReference>
<dbReference type="RefSeq" id="WP_085010827.1">
    <property type="nucleotide sequence ID" value="NZ_NAAD01000013.1"/>
</dbReference>
<evidence type="ECO:0000256" key="1">
    <source>
        <dbReference type="SAM" id="Phobius"/>
    </source>
</evidence>
<feature type="transmembrane region" description="Helical" evidence="1">
    <location>
        <begin position="201"/>
        <end position="222"/>
    </location>
</feature>
<accession>A0A1X0Y1U9</accession>
<evidence type="ECO:0000313" key="3">
    <source>
        <dbReference type="Proteomes" id="UP000193136"/>
    </source>
</evidence>
<keyword evidence="1" id="KW-1133">Transmembrane helix</keyword>
<dbReference type="InterPro" id="IPR011138">
    <property type="entry name" value="Cytochrome_b-558"/>
</dbReference>
<dbReference type="CDD" id="cd03498">
    <property type="entry name" value="SQR_TypeB_2_TM"/>
    <property type="match status" value="1"/>
</dbReference>
<dbReference type="NCBIfam" id="TIGR02046">
    <property type="entry name" value="sdhC_b558_fam"/>
    <property type="match status" value="1"/>
</dbReference>
<reference evidence="2 3" key="1">
    <citation type="submission" date="2017-03" db="EMBL/GenBank/DDBJ databases">
        <title>Genome sequence of Geothermobacter sp. EPR-M, Deep-Sea Iron Reducer.</title>
        <authorList>
            <person name="Tully B."/>
            <person name="Savalia P."/>
            <person name="Abuyen K."/>
            <person name="Baughan C."/>
            <person name="Romero E."/>
            <person name="Ronkowski C."/>
            <person name="Torres B."/>
            <person name="Tremblay J."/>
            <person name="Trujillo A."/>
            <person name="Tyler M."/>
            <person name="Perez-Rodriguez I."/>
            <person name="Amend J."/>
        </authorList>
    </citation>
    <scope>NUCLEOTIDE SEQUENCE [LARGE SCALE GENOMIC DNA]</scope>
    <source>
        <strain evidence="2 3">EPR-M</strain>
    </source>
</reference>
<dbReference type="InterPro" id="IPR034804">
    <property type="entry name" value="SQR/QFR_C/D"/>
</dbReference>
<name>A0A1X0Y1U9_9BACT</name>
<gene>
    <name evidence="2" type="ORF">B5V00_10900</name>
</gene>
<dbReference type="Gene3D" id="1.20.1300.10">
    <property type="entry name" value="Fumarate reductase/succinate dehydrogenase, transmembrane subunit"/>
    <property type="match status" value="1"/>
</dbReference>
<feature type="transmembrane region" description="Helical" evidence="1">
    <location>
        <begin position="145"/>
        <end position="171"/>
    </location>
</feature>
<protein>
    <submittedName>
        <fullName evidence="2">Succinate dehydrogenase/fumarate reductase cytochrome b subunit</fullName>
    </submittedName>
</protein>
<dbReference type="STRING" id="1969733.B5V00_10900"/>
<feature type="transmembrane region" description="Helical" evidence="1">
    <location>
        <begin position="95"/>
        <end position="120"/>
    </location>
</feature>
<sequence length="224" mass="24688">MSMLKSSVGRKLTMAVTGAILVLFILGHVLGNMSIFVGPEGINAYAVHLRDLGPLLWVVRLVMLVVFVLHVWFGIQLTLENRAARPVDYQQKKNLVTTFAAKTMIISGLVLLAFVIYHVLHFTLHVGVDNVDQLAKAYMGEHFDVYTMVVTGFGKAINVLVYVAAMILLFFHVSHGFQSFLQTLGLSNECVQPKYQAVGKFLALVVSIGFISIPVLIMVGIVKL</sequence>
<keyword evidence="1" id="KW-0472">Membrane</keyword>
<keyword evidence="3" id="KW-1185">Reference proteome</keyword>
<proteinExistence type="predicted"/>
<organism evidence="2 3">
    <name type="scientific">Geothermobacter hydrogeniphilus</name>
    <dbReference type="NCBI Taxonomy" id="1969733"/>
    <lineage>
        <taxon>Bacteria</taxon>
        <taxon>Pseudomonadati</taxon>
        <taxon>Thermodesulfobacteriota</taxon>
        <taxon>Desulfuromonadia</taxon>
        <taxon>Desulfuromonadales</taxon>
        <taxon>Geothermobacteraceae</taxon>
        <taxon>Geothermobacter</taxon>
    </lineage>
</organism>
<dbReference type="SUPFAM" id="SSF81343">
    <property type="entry name" value="Fumarate reductase respiratory complex transmembrane subunits"/>
    <property type="match status" value="1"/>
</dbReference>
<dbReference type="AlphaFoldDB" id="A0A1X0Y1U9"/>
<evidence type="ECO:0000313" key="2">
    <source>
        <dbReference type="EMBL" id="ORJ59069.1"/>
    </source>
</evidence>